<keyword evidence="10" id="KW-1185">Reference proteome</keyword>
<sequence length="243" mass="27606">MDDRIPVLSAENTSRAKKLGTVPHFSIHLLISTAISITGIVLAALWPDYKRCEAYFIMLYLRAGFYVITVIFDYLVKSHHKQLRLNGYHDFLRDMGEHHTVPLRIVNLWNSTILAVAAGLHHYYGEDFMAKCLATIVYTPLFYLTAFNVTESLIFYFVHGSYIARVVKFNNLQLSPDAMRGSSSSTVGSLGLVHSQSEVTDLLEKQSDLIEYLRDHCNRLNQKLQQMSNQLRTVTISSPHPAI</sequence>
<comment type="similarity">
    <text evidence="2">Belongs to the TMEM192 family.</text>
</comment>
<name>A0A9N9RHP0_9DIPT</name>
<gene>
    <name evidence="9" type="ORF">CHIRRI_LOCUS1132</name>
</gene>
<feature type="transmembrane region" description="Helical" evidence="8">
    <location>
        <begin position="136"/>
        <end position="158"/>
    </location>
</feature>
<organism evidence="9 10">
    <name type="scientific">Chironomus riparius</name>
    <dbReference type="NCBI Taxonomy" id="315576"/>
    <lineage>
        <taxon>Eukaryota</taxon>
        <taxon>Metazoa</taxon>
        <taxon>Ecdysozoa</taxon>
        <taxon>Arthropoda</taxon>
        <taxon>Hexapoda</taxon>
        <taxon>Insecta</taxon>
        <taxon>Pterygota</taxon>
        <taxon>Neoptera</taxon>
        <taxon>Endopterygota</taxon>
        <taxon>Diptera</taxon>
        <taxon>Nematocera</taxon>
        <taxon>Chironomoidea</taxon>
        <taxon>Chironomidae</taxon>
        <taxon>Chironominae</taxon>
        <taxon>Chironomus</taxon>
    </lineage>
</organism>
<evidence type="ECO:0000256" key="3">
    <source>
        <dbReference type="ARBA" id="ARBA00014635"/>
    </source>
</evidence>
<dbReference type="GO" id="GO:0005770">
    <property type="term" value="C:late endosome"/>
    <property type="evidence" value="ECO:0007669"/>
    <property type="project" value="TreeGrafter"/>
</dbReference>
<reference evidence="9" key="1">
    <citation type="submission" date="2022-01" db="EMBL/GenBank/DDBJ databases">
        <authorList>
            <person name="King R."/>
        </authorList>
    </citation>
    <scope>NUCLEOTIDE SEQUENCE</scope>
</reference>
<dbReference type="InterPro" id="IPR029399">
    <property type="entry name" value="TMEM192"/>
</dbReference>
<evidence type="ECO:0000256" key="7">
    <source>
        <dbReference type="SAM" id="Coils"/>
    </source>
</evidence>
<evidence type="ECO:0000256" key="5">
    <source>
        <dbReference type="ARBA" id="ARBA00022989"/>
    </source>
</evidence>
<keyword evidence="7" id="KW-0175">Coiled coil</keyword>
<evidence type="ECO:0000256" key="1">
    <source>
        <dbReference type="ARBA" id="ARBA00004141"/>
    </source>
</evidence>
<reference evidence="9" key="2">
    <citation type="submission" date="2022-10" db="EMBL/GenBank/DDBJ databases">
        <authorList>
            <consortium name="ENA_rothamsted_submissions"/>
            <consortium name="culmorum"/>
            <person name="King R."/>
        </authorList>
    </citation>
    <scope>NUCLEOTIDE SEQUENCE</scope>
</reference>
<dbReference type="Proteomes" id="UP001153620">
    <property type="component" value="Chromosome 1"/>
</dbReference>
<feature type="transmembrane region" description="Helical" evidence="8">
    <location>
        <begin position="57"/>
        <end position="76"/>
    </location>
</feature>
<evidence type="ECO:0000256" key="2">
    <source>
        <dbReference type="ARBA" id="ARBA00006314"/>
    </source>
</evidence>
<dbReference type="OrthoDB" id="6277625at2759"/>
<dbReference type="PANTHER" id="PTHR31592">
    <property type="entry name" value="TRANSMEMBRANE PROTEIN 192"/>
    <property type="match status" value="1"/>
</dbReference>
<keyword evidence="4 8" id="KW-0812">Transmembrane</keyword>
<dbReference type="EMBL" id="OU895877">
    <property type="protein sequence ID" value="CAG9798147.1"/>
    <property type="molecule type" value="Genomic_DNA"/>
</dbReference>
<evidence type="ECO:0000256" key="4">
    <source>
        <dbReference type="ARBA" id="ARBA00022692"/>
    </source>
</evidence>
<keyword evidence="5 8" id="KW-1133">Transmembrane helix</keyword>
<dbReference type="GO" id="GO:0005765">
    <property type="term" value="C:lysosomal membrane"/>
    <property type="evidence" value="ECO:0007669"/>
    <property type="project" value="TreeGrafter"/>
</dbReference>
<accession>A0A9N9RHP0</accession>
<evidence type="ECO:0000256" key="8">
    <source>
        <dbReference type="SAM" id="Phobius"/>
    </source>
</evidence>
<comment type="subcellular location">
    <subcellularLocation>
        <location evidence="1">Membrane</location>
        <topology evidence="1">Multi-pass membrane protein</topology>
    </subcellularLocation>
</comment>
<dbReference type="PANTHER" id="PTHR31592:SF1">
    <property type="entry name" value="TRANSMEMBRANE PROTEIN 192"/>
    <property type="match status" value="1"/>
</dbReference>
<evidence type="ECO:0000256" key="6">
    <source>
        <dbReference type="ARBA" id="ARBA00023136"/>
    </source>
</evidence>
<evidence type="ECO:0000313" key="10">
    <source>
        <dbReference type="Proteomes" id="UP001153620"/>
    </source>
</evidence>
<protein>
    <recommendedName>
        <fullName evidence="3">Transmembrane protein 192</fullName>
    </recommendedName>
</protein>
<feature type="coiled-coil region" evidence="7">
    <location>
        <begin position="210"/>
        <end position="237"/>
    </location>
</feature>
<dbReference type="AlphaFoldDB" id="A0A9N9RHP0"/>
<proteinExistence type="inferred from homology"/>
<keyword evidence="6 8" id="KW-0472">Membrane</keyword>
<feature type="transmembrane region" description="Helical" evidence="8">
    <location>
        <begin position="25"/>
        <end position="45"/>
    </location>
</feature>
<evidence type="ECO:0000313" key="9">
    <source>
        <dbReference type="EMBL" id="CAG9798147.1"/>
    </source>
</evidence>
<dbReference type="Pfam" id="PF14802">
    <property type="entry name" value="TMEM192"/>
    <property type="match status" value="1"/>
</dbReference>